<dbReference type="AlphaFoldDB" id="A0A1G7GAP0"/>
<reference evidence="1 2" key="1">
    <citation type="submission" date="2016-10" db="EMBL/GenBank/DDBJ databases">
        <authorList>
            <person name="de Groot N.N."/>
        </authorList>
    </citation>
    <scope>NUCLEOTIDE SEQUENCE [LARGE SCALE GENOMIC DNA]</scope>
    <source>
        <strain evidence="1 2">GAS232</strain>
    </source>
</reference>
<gene>
    <name evidence="1" type="ORF">SAMN05444167_0631</name>
</gene>
<proteinExistence type="predicted"/>
<evidence type="ECO:0000313" key="2">
    <source>
        <dbReference type="Proteomes" id="UP000182427"/>
    </source>
</evidence>
<sequence length="37" mass="4108">MLCGFANTTKFVLLLPCSPSAASKYELKTPAPFIRKY</sequence>
<accession>A0A1G7GAP0</accession>
<name>A0A1G7GAP0_9BACT</name>
<evidence type="ECO:0000313" key="1">
    <source>
        <dbReference type="EMBL" id="SDE85196.1"/>
    </source>
</evidence>
<dbReference type="Proteomes" id="UP000182427">
    <property type="component" value="Chromosome I"/>
</dbReference>
<protein>
    <submittedName>
        <fullName evidence="1">Uncharacterized protein</fullName>
    </submittedName>
</protein>
<organism evidence="1 2">
    <name type="scientific">Terriglobus roseus</name>
    <dbReference type="NCBI Taxonomy" id="392734"/>
    <lineage>
        <taxon>Bacteria</taxon>
        <taxon>Pseudomonadati</taxon>
        <taxon>Acidobacteriota</taxon>
        <taxon>Terriglobia</taxon>
        <taxon>Terriglobales</taxon>
        <taxon>Acidobacteriaceae</taxon>
        <taxon>Terriglobus</taxon>
    </lineage>
</organism>
<keyword evidence="2" id="KW-1185">Reference proteome</keyword>
<dbReference type="EMBL" id="LT629690">
    <property type="protein sequence ID" value="SDE85196.1"/>
    <property type="molecule type" value="Genomic_DNA"/>
</dbReference>